<dbReference type="Proteomes" id="UP000665181">
    <property type="component" value="Unassembled WGS sequence"/>
</dbReference>
<name>A0A8I1WCH6_BACIU</name>
<evidence type="ECO:0000313" key="3">
    <source>
        <dbReference type="Proteomes" id="UP000665181"/>
    </source>
</evidence>
<gene>
    <name evidence="2" type="ORF">J5227_08330</name>
</gene>
<comment type="caution">
    <text evidence="2">The sequence shown here is derived from an EMBL/GenBank/DDBJ whole genome shotgun (WGS) entry which is preliminary data.</text>
</comment>
<dbReference type="EMBL" id="JAGFPW010000005">
    <property type="protein sequence ID" value="MBO3794315.1"/>
    <property type="molecule type" value="Genomic_DNA"/>
</dbReference>
<organism evidence="2 3">
    <name type="scientific">Bacillus subtilis</name>
    <dbReference type="NCBI Taxonomy" id="1423"/>
    <lineage>
        <taxon>Bacteria</taxon>
        <taxon>Bacillati</taxon>
        <taxon>Bacillota</taxon>
        <taxon>Bacilli</taxon>
        <taxon>Bacillales</taxon>
        <taxon>Bacillaceae</taxon>
        <taxon>Bacillus</taxon>
    </lineage>
</organism>
<evidence type="ECO:0000256" key="1">
    <source>
        <dbReference type="SAM" id="MobiDB-lite"/>
    </source>
</evidence>
<sequence>MELTSQYCKVNSKRKNNVSFYERVKKLEQQYPYLLPQKSGRPYRNIDINRACYSQNLMDRFPTIEQSQQEMLDGELCFQQFERQFWTEIFSNILKNTDQRIMGELDKKNPQAGNGSSTNERGER</sequence>
<proteinExistence type="predicted"/>
<evidence type="ECO:0000313" key="2">
    <source>
        <dbReference type="EMBL" id="MBO3794315.1"/>
    </source>
</evidence>
<protein>
    <submittedName>
        <fullName evidence="2">Uncharacterized protein</fullName>
    </submittedName>
</protein>
<dbReference type="RefSeq" id="WP_163190248.1">
    <property type="nucleotide sequence ID" value="NZ_JAGFPW010000005.1"/>
</dbReference>
<reference evidence="2" key="1">
    <citation type="submission" date="2021-03" db="EMBL/GenBank/DDBJ databases">
        <title>Isolation of Bacillus subtilis from fermented food sample.</title>
        <authorList>
            <person name="Lakshmanan V."/>
            <person name="Athira K."/>
            <person name="Rajagopal K."/>
        </authorList>
    </citation>
    <scope>NUCLEOTIDE SEQUENCE</scope>
    <source>
        <strain evidence="2">S1</strain>
    </source>
</reference>
<dbReference type="AlphaFoldDB" id="A0A8I1WCH6"/>
<feature type="region of interest" description="Disordered" evidence="1">
    <location>
        <begin position="101"/>
        <end position="124"/>
    </location>
</feature>
<feature type="compositionally biased region" description="Polar residues" evidence="1">
    <location>
        <begin position="111"/>
        <end position="124"/>
    </location>
</feature>
<accession>A0A8I1WCH6</accession>